<dbReference type="InterPro" id="IPR025887">
    <property type="entry name" value="Glyco_hydro_31_N_dom"/>
</dbReference>
<dbReference type="GO" id="GO:0004558">
    <property type="term" value="F:alpha-1,4-glucosidase activity"/>
    <property type="evidence" value="ECO:0007669"/>
    <property type="project" value="UniProtKB-EC"/>
</dbReference>
<evidence type="ECO:0000256" key="13">
    <source>
        <dbReference type="SAM" id="MobiDB-lite"/>
    </source>
</evidence>
<dbReference type="PROSITE" id="PS00129">
    <property type="entry name" value="GLYCOSYL_HYDROL_F31_1"/>
    <property type="match status" value="1"/>
</dbReference>
<dbReference type="Gene3D" id="3.20.20.80">
    <property type="entry name" value="Glycosidases"/>
    <property type="match status" value="1"/>
</dbReference>
<dbReference type="Pfam" id="PF17137">
    <property type="entry name" value="DUF5110"/>
    <property type="match status" value="1"/>
</dbReference>
<evidence type="ECO:0000313" key="20">
    <source>
        <dbReference type="Proteomes" id="UP000800036"/>
    </source>
</evidence>
<keyword evidence="9" id="KW-0325">Glycoprotein</keyword>
<dbReference type="InterPro" id="IPR048395">
    <property type="entry name" value="Glyco_hydro_31_C"/>
</dbReference>
<evidence type="ECO:0000259" key="15">
    <source>
        <dbReference type="Pfam" id="PF01055"/>
    </source>
</evidence>
<proteinExistence type="inferred from homology"/>
<dbReference type="CDD" id="cd14752">
    <property type="entry name" value="GH31_N"/>
    <property type="match status" value="1"/>
</dbReference>
<dbReference type="InterPro" id="IPR033403">
    <property type="entry name" value="DUF5110"/>
</dbReference>
<feature type="domain" description="Glycoside hydrolase family 31 TIM barrel" evidence="15">
    <location>
        <begin position="411"/>
        <end position="740"/>
    </location>
</feature>
<evidence type="ECO:0000256" key="7">
    <source>
        <dbReference type="ARBA" id="ARBA00022801"/>
    </source>
</evidence>
<feature type="domain" description="Glycoside hydrolase family 31 N-terminal" evidence="16">
    <location>
        <begin position="99"/>
        <end position="355"/>
    </location>
</feature>
<dbReference type="GO" id="GO:0006491">
    <property type="term" value="P:N-glycan processing"/>
    <property type="evidence" value="ECO:0007669"/>
    <property type="project" value="TreeGrafter"/>
</dbReference>
<dbReference type="InterPro" id="IPR017853">
    <property type="entry name" value="GH"/>
</dbReference>
<comment type="subcellular location">
    <subcellularLocation>
        <location evidence="2">Endoplasmic reticulum</location>
    </subcellularLocation>
</comment>
<feature type="compositionally biased region" description="Acidic residues" evidence="13">
    <location>
        <begin position="221"/>
        <end position="235"/>
    </location>
</feature>
<sequence length="994" mass="112522">MARSRGDSVPRWTAVFLLWTTLCCLFVPAVMVKHENFKTCDQSGFCKRNRQFADTAAATTSWTSPYTLDPTTISFKNGELHATVLKTLKEGEEKVKLLLTVTFLESGVARVTLDEEKRQKGDITLRHDSKARKERYNEAGKWALVGGLKTAEGAALSETTGDGYTKVFYGEGSKHQAVIRHAPFGIEFQRDGETQVKFNERGLLNLEHWRPKIEKPAEETKEGEEESKEGEEENKEEVKKEEPAGEDESTWWEETFGGNTDSKPRGPEAVALDISFPGYDHVFGIPEHATRLSLKTTRGGDGAYSEPYRLYNADVFEYEMDSPMTLYGAIPFMQAHRKGSTVGIFWLNAAETWIDVVKSKSSANPLSLGTKSHTDTQTHWISESGLLDVFVFLGPTPQDLARTYGELTGYTAMPQSFAIAYHQCRWNYVTDEDVKDVDRKFDKFKIPYDVIWLDIEYTQEKKYFTWDPLTFVNPDAMHKQLANSERKLVAIIDPHIKNTNDYPVIDELKKKDLAVKNKDNNQYEGWCWPGSSMWIDCFNPAAISWWKELFKYDKFKGTAPNTFIWNDMNEPSVFNGPETTMPKDNIHFGGWEHRDVHNINGMTFHNATYQAISERKKGELRRPFVLTRAFYSGSQRSAAMWTGDNLAEWSHLEASIPMVLNQGISGFPFSGADVGGFFGNPSKELLTRWYQAGIYYPFFRGHAHIDTRRREPYLAGAPYTEIITQALRLRYQLLPAWYTAFREAHTSGAPIIRPNFYVHPEDERGFAIDDQLYIGSTGLLAKPVTKEGATSVDVYIADDQPYYDYFDFTTYQGAGTHTVPAPLEKIPLLMRGGHIIPRRDRPRRSSGLMKFDPFTLVVVFDKDGAAKGEVYLDDGETFDYEAGAYIHRKFAFDAKRSILTSTNAVPLGAKQKAKQEAYLKSMSKVRVEKVIIVGAPKAWKGKSEVVVMEEGAKESARKKTAAIEWHAGSGKTANWAVVRDPKVGIGRGWKIDFS</sequence>
<dbReference type="Gene3D" id="2.60.40.1760">
    <property type="entry name" value="glycosyl hydrolase (family 31)"/>
    <property type="match status" value="1"/>
</dbReference>
<dbReference type="PANTHER" id="PTHR22762:SF54">
    <property type="entry name" value="BCDNA.GH04962"/>
    <property type="match status" value="1"/>
</dbReference>
<dbReference type="CDD" id="cd06603">
    <property type="entry name" value="GH31_GANC_GANAB_alpha"/>
    <property type="match status" value="1"/>
</dbReference>
<dbReference type="Pfam" id="PF01055">
    <property type="entry name" value="Glyco_hydro_31_2nd"/>
    <property type="match status" value="1"/>
</dbReference>
<evidence type="ECO:0000256" key="3">
    <source>
        <dbReference type="ARBA" id="ARBA00004833"/>
    </source>
</evidence>
<evidence type="ECO:0000259" key="18">
    <source>
        <dbReference type="Pfam" id="PF21365"/>
    </source>
</evidence>
<dbReference type="GO" id="GO:0030246">
    <property type="term" value="F:carbohydrate binding"/>
    <property type="evidence" value="ECO:0007669"/>
    <property type="project" value="InterPro"/>
</dbReference>
<evidence type="ECO:0000256" key="2">
    <source>
        <dbReference type="ARBA" id="ARBA00004240"/>
    </source>
</evidence>
<dbReference type="InterPro" id="IPR013780">
    <property type="entry name" value="Glyco_hydro_b"/>
</dbReference>
<keyword evidence="10 12" id="KW-0326">Glycosidase</keyword>
<dbReference type="GO" id="GO:0005975">
    <property type="term" value="P:carbohydrate metabolic process"/>
    <property type="evidence" value="ECO:0007669"/>
    <property type="project" value="InterPro"/>
</dbReference>
<feature type="compositionally biased region" description="Basic and acidic residues" evidence="13">
    <location>
        <begin position="209"/>
        <end position="220"/>
    </location>
</feature>
<feature type="region of interest" description="Disordered" evidence="13">
    <location>
        <begin position="209"/>
        <end position="267"/>
    </location>
</feature>
<feature type="transmembrane region" description="Helical" evidence="14">
    <location>
        <begin position="12"/>
        <end position="32"/>
    </location>
</feature>
<comment type="similarity">
    <text evidence="4 12">Belongs to the glycosyl hydrolase 31 family.</text>
</comment>
<evidence type="ECO:0000256" key="12">
    <source>
        <dbReference type="RuleBase" id="RU361185"/>
    </source>
</evidence>
<keyword evidence="7 12" id="KW-0378">Hydrolase</keyword>
<dbReference type="SUPFAM" id="SSF51011">
    <property type="entry name" value="Glycosyl hydrolase domain"/>
    <property type="match status" value="1"/>
</dbReference>
<evidence type="ECO:0000256" key="10">
    <source>
        <dbReference type="ARBA" id="ARBA00023295"/>
    </source>
</evidence>
<keyword evidence="14" id="KW-1133">Transmembrane helix</keyword>
<protein>
    <recommendedName>
        <fullName evidence="5">alpha-glucosidase</fullName>
        <ecNumber evidence="5">3.2.1.20</ecNumber>
    </recommendedName>
    <alternativeName>
        <fullName evidence="11">Glucosidase II subunit alpha</fullName>
    </alternativeName>
</protein>
<dbReference type="EC" id="3.2.1.20" evidence="5"/>
<gene>
    <name evidence="19" type="ORF">BU23DRAFT_543033</name>
</gene>
<evidence type="ECO:0000256" key="9">
    <source>
        <dbReference type="ARBA" id="ARBA00023180"/>
    </source>
</evidence>
<feature type="domain" description="DUF5110" evidence="17">
    <location>
        <begin position="857"/>
        <end position="900"/>
    </location>
</feature>
<keyword evidence="8" id="KW-0256">Endoplasmic reticulum</keyword>
<keyword evidence="14" id="KW-0472">Membrane</keyword>
<dbReference type="Proteomes" id="UP000800036">
    <property type="component" value="Unassembled WGS sequence"/>
</dbReference>
<dbReference type="AlphaFoldDB" id="A0A6A5UU84"/>
<evidence type="ECO:0000256" key="11">
    <source>
        <dbReference type="ARBA" id="ARBA00042895"/>
    </source>
</evidence>
<reference evidence="19" key="1">
    <citation type="journal article" date="2020" name="Stud. Mycol.">
        <title>101 Dothideomycetes genomes: a test case for predicting lifestyles and emergence of pathogens.</title>
        <authorList>
            <person name="Haridas S."/>
            <person name="Albert R."/>
            <person name="Binder M."/>
            <person name="Bloem J."/>
            <person name="Labutti K."/>
            <person name="Salamov A."/>
            <person name="Andreopoulos B."/>
            <person name="Baker S."/>
            <person name="Barry K."/>
            <person name="Bills G."/>
            <person name="Bluhm B."/>
            <person name="Cannon C."/>
            <person name="Castanera R."/>
            <person name="Culley D."/>
            <person name="Daum C."/>
            <person name="Ezra D."/>
            <person name="Gonzalez J."/>
            <person name="Henrissat B."/>
            <person name="Kuo A."/>
            <person name="Liang C."/>
            <person name="Lipzen A."/>
            <person name="Lutzoni F."/>
            <person name="Magnuson J."/>
            <person name="Mondo S."/>
            <person name="Nolan M."/>
            <person name="Ohm R."/>
            <person name="Pangilinan J."/>
            <person name="Park H.-J."/>
            <person name="Ramirez L."/>
            <person name="Alfaro M."/>
            <person name="Sun H."/>
            <person name="Tritt A."/>
            <person name="Yoshinaga Y."/>
            <person name="Zwiers L.-H."/>
            <person name="Turgeon B."/>
            <person name="Goodwin S."/>
            <person name="Spatafora J."/>
            <person name="Crous P."/>
            <person name="Grigoriev I."/>
        </authorList>
    </citation>
    <scope>NUCLEOTIDE SEQUENCE</scope>
    <source>
        <strain evidence="19">CBS 107.79</strain>
    </source>
</reference>
<dbReference type="InterPro" id="IPR030458">
    <property type="entry name" value="Glyco_hydro_31_AS"/>
</dbReference>
<evidence type="ECO:0000313" key="19">
    <source>
        <dbReference type="EMBL" id="KAF1967302.1"/>
    </source>
</evidence>
<evidence type="ECO:0000259" key="16">
    <source>
        <dbReference type="Pfam" id="PF13802"/>
    </source>
</evidence>
<evidence type="ECO:0000256" key="1">
    <source>
        <dbReference type="ARBA" id="ARBA00001657"/>
    </source>
</evidence>
<dbReference type="Pfam" id="PF13802">
    <property type="entry name" value="Gal_mutarotas_2"/>
    <property type="match status" value="1"/>
</dbReference>
<evidence type="ECO:0000256" key="14">
    <source>
        <dbReference type="SAM" id="Phobius"/>
    </source>
</evidence>
<dbReference type="InterPro" id="IPR011013">
    <property type="entry name" value="Gal_mutarotase_sf_dom"/>
</dbReference>
<evidence type="ECO:0000256" key="4">
    <source>
        <dbReference type="ARBA" id="ARBA00007806"/>
    </source>
</evidence>
<dbReference type="PANTHER" id="PTHR22762">
    <property type="entry name" value="ALPHA-GLUCOSIDASE"/>
    <property type="match status" value="1"/>
</dbReference>
<evidence type="ECO:0000256" key="5">
    <source>
        <dbReference type="ARBA" id="ARBA00012741"/>
    </source>
</evidence>
<dbReference type="OrthoDB" id="3237269at2759"/>
<dbReference type="Gene3D" id="2.60.40.1180">
    <property type="entry name" value="Golgi alpha-mannosidase II"/>
    <property type="match status" value="2"/>
</dbReference>
<dbReference type="EMBL" id="ML976734">
    <property type="protein sequence ID" value="KAF1967302.1"/>
    <property type="molecule type" value="Genomic_DNA"/>
</dbReference>
<evidence type="ECO:0000259" key="17">
    <source>
        <dbReference type="Pfam" id="PF17137"/>
    </source>
</evidence>
<accession>A0A6A5UU84</accession>
<dbReference type="GO" id="GO:0017177">
    <property type="term" value="C:glucosidase II complex"/>
    <property type="evidence" value="ECO:0007669"/>
    <property type="project" value="TreeGrafter"/>
</dbReference>
<keyword evidence="14" id="KW-0812">Transmembrane</keyword>
<evidence type="ECO:0000256" key="8">
    <source>
        <dbReference type="ARBA" id="ARBA00022824"/>
    </source>
</evidence>
<comment type="catalytic activity">
    <reaction evidence="1">
        <text>Hydrolysis of terminal, non-reducing (1-&gt;4)-linked alpha-D-glucose residues with release of alpha-D-glucose.</text>
        <dbReference type="EC" id="3.2.1.20"/>
    </reaction>
</comment>
<evidence type="ECO:0000256" key="6">
    <source>
        <dbReference type="ARBA" id="ARBA00022729"/>
    </source>
</evidence>
<dbReference type="InterPro" id="IPR000322">
    <property type="entry name" value="Glyco_hydro_31_TIM"/>
</dbReference>
<dbReference type="SUPFAM" id="SSF74650">
    <property type="entry name" value="Galactose mutarotase-like"/>
    <property type="match status" value="1"/>
</dbReference>
<keyword evidence="20" id="KW-1185">Reference proteome</keyword>
<dbReference type="SUPFAM" id="SSF51445">
    <property type="entry name" value="(Trans)glycosidases"/>
    <property type="match status" value="1"/>
</dbReference>
<comment type="pathway">
    <text evidence="3">Glycan metabolism; N-glycan metabolism.</text>
</comment>
<organism evidence="19 20">
    <name type="scientific">Bimuria novae-zelandiae CBS 107.79</name>
    <dbReference type="NCBI Taxonomy" id="1447943"/>
    <lineage>
        <taxon>Eukaryota</taxon>
        <taxon>Fungi</taxon>
        <taxon>Dikarya</taxon>
        <taxon>Ascomycota</taxon>
        <taxon>Pezizomycotina</taxon>
        <taxon>Dothideomycetes</taxon>
        <taxon>Pleosporomycetidae</taxon>
        <taxon>Pleosporales</taxon>
        <taxon>Massarineae</taxon>
        <taxon>Didymosphaeriaceae</taxon>
        <taxon>Bimuria</taxon>
    </lineage>
</organism>
<feature type="domain" description="Glycosyl hydrolase family 31 C-terminal" evidence="18">
    <location>
        <begin position="748"/>
        <end position="836"/>
    </location>
</feature>
<keyword evidence="6" id="KW-0732">Signal</keyword>
<dbReference type="Pfam" id="PF21365">
    <property type="entry name" value="Glyco_hydro_31_3rd"/>
    <property type="match status" value="1"/>
</dbReference>
<name>A0A6A5UU84_9PLEO</name>